<dbReference type="Proteomes" id="UP000315116">
    <property type="component" value="Segment"/>
</dbReference>
<organism evidence="1 2">
    <name type="scientific">Shearwaterpox virus</name>
    <dbReference type="NCBI Taxonomy" id="1974596"/>
    <lineage>
        <taxon>Viruses</taxon>
        <taxon>Varidnaviria</taxon>
        <taxon>Bamfordvirae</taxon>
        <taxon>Nucleocytoviricota</taxon>
        <taxon>Pokkesviricetes</taxon>
        <taxon>Chitovirales</taxon>
        <taxon>Poxviridae</taxon>
        <taxon>Chordopoxvirinae</taxon>
        <taxon>Avipoxvirus</taxon>
        <taxon>Avipoxvirus canarypox</taxon>
        <taxon>Canarypox virus</taxon>
    </lineage>
</organism>
<reference evidence="1 2" key="1">
    <citation type="journal article" date="2017" name="BMC Genomics">
        <title>Genomic characterization of two novel pathogenic avipoxviruses isolated from pacific shearwaters (Ardenna spp.).</title>
        <authorList>
            <person name="Sarker S."/>
            <person name="Das S."/>
            <person name="Lavers J.L."/>
            <person name="Hutton I."/>
            <person name="Helbig K."/>
            <person name="Imbery J."/>
            <person name="Upton C."/>
            <person name="Raidal S.R."/>
        </authorList>
    </citation>
    <scope>NUCLEOTIDE SEQUENCE [LARGE SCALE GENOMIC DNA]</scope>
    <source>
        <strain evidence="1 2">SWPV-1</strain>
    </source>
</reference>
<evidence type="ECO:0000313" key="1">
    <source>
        <dbReference type="EMBL" id="ARF02766.1"/>
    </source>
</evidence>
<accession>A0A1V0S811</accession>
<protein>
    <submittedName>
        <fullName evidence="1">SWPV1-192</fullName>
    </submittedName>
</protein>
<dbReference type="EMBL" id="KX857216">
    <property type="protein sequence ID" value="ARF02766.1"/>
    <property type="molecule type" value="Genomic_DNA"/>
</dbReference>
<sequence length="165" mass="19400">MSRSEKLLKKAFEVLNRDGKKLMLDDLCISIAKNLDVKSCKFIELLQRKDKLDDELILRVYENINTINNYIKFSHSNCPDIINSINNIDSDNERLLNEINKVEDVGSKIRMIESVMKEFISKGSYESYLLLRIIQSNYYNTNDKRLNKITSDIVRRSINTRYKLL</sequence>
<evidence type="ECO:0000313" key="2">
    <source>
        <dbReference type="Proteomes" id="UP000315116"/>
    </source>
</evidence>
<proteinExistence type="predicted"/>
<name>A0A1V0S811_CNPV</name>
<gene>
    <name evidence="1" type="primary">SWPV1-192</name>
</gene>